<protein>
    <submittedName>
        <fullName evidence="1">Uncharacterized protein</fullName>
    </submittedName>
</protein>
<evidence type="ECO:0000313" key="2">
    <source>
        <dbReference type="Proteomes" id="UP001227268"/>
    </source>
</evidence>
<evidence type="ECO:0000313" key="1">
    <source>
        <dbReference type="EMBL" id="KAJ9102494.1"/>
    </source>
</evidence>
<gene>
    <name evidence="1" type="ORF">QFC21_002894</name>
</gene>
<sequence>MSASTENNHPAPAFAPEASSSPTGDNDNGAAAAAAAVDSSSFTAKGHVLDLTAGGEDGHGTITLRALISTKEAGIIIGKAGETVAKLRDQTKVKAGVSKVVTGVQDRVLSITGTVDQIAEAYGEVARLLLNTPLSDPTHLPSNGFCSLRLLISHNLMGTIIGRQGSKIKQIQDASGCRMVASKEMLPQSTERVVEIQGNVEAIKHALRQVAECVLEDWERAQGTVPYHPGAAGDQGVLAGGLGAQTVTGPTGGIRRSSLATGPFGLGERRQSRAAPMPGGDRRKSEGGPALLANGVANLNINPFASASASASSLVPGVSMSGGAAPFAPGYHPVLSAVSATFPLDPLSPATSSTFTPHTGSSLGNNHGSSPLANSSSNNNNNNDNSNDHSTSAPANGSTANLKTQNISIPSDMVGCIIGRAGSKITEIRRLSGSRISIAKNPHDESGERMFTIVGSVEANEKALYLLYSQLEIEKQRRVSVGGAGAGAPVSPGQGGYEHGA</sequence>
<reference evidence="1" key="1">
    <citation type="submission" date="2023-04" db="EMBL/GenBank/DDBJ databases">
        <title>Draft Genome sequencing of Naganishia species isolated from polar environments using Oxford Nanopore Technology.</title>
        <authorList>
            <person name="Leo P."/>
            <person name="Venkateswaran K."/>
        </authorList>
    </citation>
    <scope>NUCLEOTIDE SEQUENCE</scope>
    <source>
        <strain evidence="1">MNA-CCFEE 5423</strain>
    </source>
</reference>
<proteinExistence type="predicted"/>
<comment type="caution">
    <text evidence="1">The sequence shown here is derived from an EMBL/GenBank/DDBJ whole genome shotgun (WGS) entry which is preliminary data.</text>
</comment>
<keyword evidence="2" id="KW-1185">Reference proteome</keyword>
<name>A0ACC2VU29_9TREE</name>
<organism evidence="1 2">
    <name type="scientific">Naganishia friedmannii</name>
    <dbReference type="NCBI Taxonomy" id="89922"/>
    <lineage>
        <taxon>Eukaryota</taxon>
        <taxon>Fungi</taxon>
        <taxon>Dikarya</taxon>
        <taxon>Basidiomycota</taxon>
        <taxon>Agaricomycotina</taxon>
        <taxon>Tremellomycetes</taxon>
        <taxon>Filobasidiales</taxon>
        <taxon>Filobasidiaceae</taxon>
        <taxon>Naganishia</taxon>
    </lineage>
</organism>
<dbReference type="EMBL" id="JASBWT010000008">
    <property type="protein sequence ID" value="KAJ9102494.1"/>
    <property type="molecule type" value="Genomic_DNA"/>
</dbReference>
<accession>A0ACC2VU29</accession>
<dbReference type="Proteomes" id="UP001227268">
    <property type="component" value="Unassembled WGS sequence"/>
</dbReference>